<proteinExistence type="predicted"/>
<evidence type="ECO:0008006" key="3">
    <source>
        <dbReference type="Google" id="ProtNLM"/>
    </source>
</evidence>
<dbReference type="Proteomes" id="UP001597526">
    <property type="component" value="Unassembled WGS sequence"/>
</dbReference>
<evidence type="ECO:0000313" key="2">
    <source>
        <dbReference type="Proteomes" id="UP001597526"/>
    </source>
</evidence>
<dbReference type="EMBL" id="JBHULB010000083">
    <property type="protein sequence ID" value="MFD2589114.1"/>
    <property type="molecule type" value="Genomic_DNA"/>
</dbReference>
<accession>A0ABW5N2M6</accession>
<organism evidence="1 2">
    <name type="scientific">Croceitalea marina</name>
    <dbReference type="NCBI Taxonomy" id="1775166"/>
    <lineage>
        <taxon>Bacteria</taxon>
        <taxon>Pseudomonadati</taxon>
        <taxon>Bacteroidota</taxon>
        <taxon>Flavobacteriia</taxon>
        <taxon>Flavobacteriales</taxon>
        <taxon>Flavobacteriaceae</taxon>
        <taxon>Croceitalea</taxon>
    </lineage>
</organism>
<evidence type="ECO:0000313" key="1">
    <source>
        <dbReference type="EMBL" id="MFD2589114.1"/>
    </source>
</evidence>
<reference evidence="2" key="1">
    <citation type="journal article" date="2019" name="Int. J. Syst. Evol. Microbiol.">
        <title>The Global Catalogue of Microorganisms (GCM) 10K type strain sequencing project: providing services to taxonomists for standard genome sequencing and annotation.</title>
        <authorList>
            <consortium name="The Broad Institute Genomics Platform"/>
            <consortium name="The Broad Institute Genome Sequencing Center for Infectious Disease"/>
            <person name="Wu L."/>
            <person name="Ma J."/>
        </authorList>
    </citation>
    <scope>NUCLEOTIDE SEQUENCE [LARGE SCALE GENOMIC DNA]</scope>
    <source>
        <strain evidence="2">KCTC 52368</strain>
    </source>
</reference>
<gene>
    <name evidence="1" type="ORF">ACFSQJ_19475</name>
</gene>
<name>A0ABW5N2M6_9FLAO</name>
<dbReference type="RefSeq" id="WP_377768590.1">
    <property type="nucleotide sequence ID" value="NZ_JBHULB010000083.1"/>
</dbReference>
<protein>
    <recommendedName>
        <fullName evidence="3">Lipoprotein</fullName>
    </recommendedName>
</protein>
<sequence length="345" mass="39484">MKLKTVLIILSVLVIIFLLVKGCTSLLKKEINGSVEKLKSGRKTAFLKDVDLSEEGYALILDDKKPYVLIDDGEVLKTNQDKIKLKISWMNYLPGEGGGYHGLRVYRFNKLIDAKLARSFKTFEIGDLRKHGRPVELKSIYETRAVYDRMRDSLNDKSDIFIARITETNSDGYEYRFTLNCPSILVAQNDSTFNKIDFGYDFAKRIVESLSSYTGFSAENNASSSTEIPPLLVLKKNGATYYLRNDETNNTLPLEGYELHGNQLLFRCTKAFYEQVKPHDFSNSFIRKGLAEDEIKMLIQDKIGPDNGEITKDAVYESMFSSDFKVGKLYEQKYELRYFELVDAN</sequence>
<comment type="caution">
    <text evidence="1">The sequence shown here is derived from an EMBL/GenBank/DDBJ whole genome shotgun (WGS) entry which is preliminary data.</text>
</comment>
<keyword evidence="2" id="KW-1185">Reference proteome</keyword>